<name>A0ACA9KPY6_9GLOM</name>
<accession>A0ACA9KPY6</accession>
<keyword evidence="2" id="KW-1185">Reference proteome</keyword>
<evidence type="ECO:0000313" key="1">
    <source>
        <dbReference type="EMBL" id="CAG8486107.1"/>
    </source>
</evidence>
<sequence>MSQQINQTNDISPVPEFSQPTIAYSTFQSNNTYSTLEEEVVSLREEEVTKQKKEEALRKKEATKQKKEEALRIKEAAKQKKQIAKKKD</sequence>
<protein>
    <submittedName>
        <fullName evidence="1">13896_t:CDS:1</fullName>
    </submittedName>
</protein>
<dbReference type="EMBL" id="CAJVPU010001679">
    <property type="protein sequence ID" value="CAG8486107.1"/>
    <property type="molecule type" value="Genomic_DNA"/>
</dbReference>
<evidence type="ECO:0000313" key="2">
    <source>
        <dbReference type="Proteomes" id="UP000789702"/>
    </source>
</evidence>
<reference evidence="1" key="1">
    <citation type="submission" date="2021-06" db="EMBL/GenBank/DDBJ databases">
        <authorList>
            <person name="Kallberg Y."/>
            <person name="Tangrot J."/>
            <person name="Rosling A."/>
        </authorList>
    </citation>
    <scope>NUCLEOTIDE SEQUENCE</scope>
    <source>
        <strain evidence="1">IL203A</strain>
    </source>
</reference>
<comment type="caution">
    <text evidence="1">The sequence shown here is derived from an EMBL/GenBank/DDBJ whole genome shotgun (WGS) entry which is preliminary data.</text>
</comment>
<dbReference type="Proteomes" id="UP000789702">
    <property type="component" value="Unassembled WGS sequence"/>
</dbReference>
<organism evidence="1 2">
    <name type="scientific">Dentiscutata heterogama</name>
    <dbReference type="NCBI Taxonomy" id="1316150"/>
    <lineage>
        <taxon>Eukaryota</taxon>
        <taxon>Fungi</taxon>
        <taxon>Fungi incertae sedis</taxon>
        <taxon>Mucoromycota</taxon>
        <taxon>Glomeromycotina</taxon>
        <taxon>Glomeromycetes</taxon>
        <taxon>Diversisporales</taxon>
        <taxon>Gigasporaceae</taxon>
        <taxon>Dentiscutata</taxon>
    </lineage>
</organism>
<gene>
    <name evidence="1" type="ORF">DHETER_LOCUS2350</name>
</gene>
<proteinExistence type="predicted"/>